<gene>
    <name evidence="2" type="ORF">H5410_023330</name>
</gene>
<comment type="caution">
    <text evidence="2">The sequence shown here is derived from an EMBL/GenBank/DDBJ whole genome shotgun (WGS) entry which is preliminary data.</text>
</comment>
<reference evidence="2 3" key="1">
    <citation type="submission" date="2020-09" db="EMBL/GenBank/DDBJ databases">
        <title>De no assembly of potato wild relative species, Solanum commersonii.</title>
        <authorList>
            <person name="Cho K."/>
        </authorList>
    </citation>
    <scope>NUCLEOTIDE SEQUENCE [LARGE SCALE GENOMIC DNA]</scope>
    <source>
        <strain evidence="2">LZ3.2</strain>
        <tissue evidence="2">Leaf</tissue>
    </source>
</reference>
<dbReference type="Proteomes" id="UP000824120">
    <property type="component" value="Chromosome 4"/>
</dbReference>
<evidence type="ECO:0000313" key="3">
    <source>
        <dbReference type="Proteomes" id="UP000824120"/>
    </source>
</evidence>
<keyword evidence="3" id="KW-1185">Reference proteome</keyword>
<feature type="compositionally biased region" description="Basic and acidic residues" evidence="1">
    <location>
        <begin position="35"/>
        <end position="44"/>
    </location>
</feature>
<name>A0A9J5ZGJ2_SOLCO</name>
<feature type="compositionally biased region" description="Polar residues" evidence="1">
    <location>
        <begin position="20"/>
        <end position="33"/>
    </location>
</feature>
<sequence length="101" mass="11392">MKMTWKNQSKKNPNKRPISQFENLSFDPTNDSTFPEEKLPKNEEISNVNGDDDDNDTIKLVESFHQQGNELAEIGDRSQVDVNINVIGCRVMAEVGVQILG</sequence>
<dbReference type="AlphaFoldDB" id="A0A9J5ZGJ2"/>
<dbReference type="OrthoDB" id="2423701at2759"/>
<feature type="region of interest" description="Disordered" evidence="1">
    <location>
        <begin position="1"/>
        <end position="56"/>
    </location>
</feature>
<evidence type="ECO:0000313" key="2">
    <source>
        <dbReference type="EMBL" id="KAG5612049.1"/>
    </source>
</evidence>
<organism evidence="2 3">
    <name type="scientific">Solanum commersonii</name>
    <name type="common">Commerson's wild potato</name>
    <name type="synonym">Commerson's nightshade</name>
    <dbReference type="NCBI Taxonomy" id="4109"/>
    <lineage>
        <taxon>Eukaryota</taxon>
        <taxon>Viridiplantae</taxon>
        <taxon>Streptophyta</taxon>
        <taxon>Embryophyta</taxon>
        <taxon>Tracheophyta</taxon>
        <taxon>Spermatophyta</taxon>
        <taxon>Magnoliopsida</taxon>
        <taxon>eudicotyledons</taxon>
        <taxon>Gunneridae</taxon>
        <taxon>Pentapetalae</taxon>
        <taxon>asterids</taxon>
        <taxon>lamiids</taxon>
        <taxon>Solanales</taxon>
        <taxon>Solanaceae</taxon>
        <taxon>Solanoideae</taxon>
        <taxon>Solaneae</taxon>
        <taxon>Solanum</taxon>
    </lineage>
</organism>
<accession>A0A9J5ZGJ2</accession>
<dbReference type="EMBL" id="JACXVP010000004">
    <property type="protein sequence ID" value="KAG5612049.1"/>
    <property type="molecule type" value="Genomic_DNA"/>
</dbReference>
<protein>
    <submittedName>
        <fullName evidence="2">Uncharacterized protein</fullName>
    </submittedName>
</protein>
<proteinExistence type="predicted"/>
<evidence type="ECO:0000256" key="1">
    <source>
        <dbReference type="SAM" id="MobiDB-lite"/>
    </source>
</evidence>